<evidence type="ECO:0000313" key="3">
    <source>
        <dbReference type="Proteomes" id="UP000237003"/>
    </source>
</evidence>
<dbReference type="AlphaFoldDB" id="A0A2S4RRB3"/>
<dbReference type="OrthoDB" id="6238102at2"/>
<dbReference type="RefSeq" id="WP_103780298.1">
    <property type="nucleotide sequence ID" value="NZ_PQLX01000013.1"/>
</dbReference>
<protein>
    <submittedName>
        <fullName evidence="2">Plasmid stabilization protein</fullName>
    </submittedName>
</protein>
<accession>A0A2S4RRB3</accession>
<dbReference type="Pfam" id="PF05016">
    <property type="entry name" value="ParE_toxin"/>
    <property type="match status" value="1"/>
</dbReference>
<dbReference type="Proteomes" id="UP000237003">
    <property type="component" value="Unassembled WGS sequence"/>
</dbReference>
<dbReference type="InterPro" id="IPR007712">
    <property type="entry name" value="RelE/ParE_toxin"/>
</dbReference>
<evidence type="ECO:0000313" key="2">
    <source>
        <dbReference type="EMBL" id="POU61189.1"/>
    </source>
</evidence>
<organism evidence="2 3">
    <name type="scientific">Citrobacter amalonaticus</name>
    <dbReference type="NCBI Taxonomy" id="35703"/>
    <lineage>
        <taxon>Bacteria</taxon>
        <taxon>Pseudomonadati</taxon>
        <taxon>Pseudomonadota</taxon>
        <taxon>Gammaproteobacteria</taxon>
        <taxon>Enterobacterales</taxon>
        <taxon>Enterobacteriaceae</taxon>
        <taxon>Citrobacter</taxon>
    </lineage>
</organism>
<evidence type="ECO:0000256" key="1">
    <source>
        <dbReference type="ARBA" id="ARBA00022649"/>
    </source>
</evidence>
<comment type="caution">
    <text evidence="2">The sequence shown here is derived from an EMBL/GenBank/DDBJ whole genome shotgun (WGS) entry which is preliminary data.</text>
</comment>
<name>A0A2S4RRB3_CITAM</name>
<proteinExistence type="predicted"/>
<sequence>MNVVIQYTKTVKVCIEDIASHLRRIEVEPKDVITAIIEHFEKRVRDFPLGCQVCPELLKIGCAKYRECNTPDGYRVLYSVDGKEITAHAILSHKQDIKQLLFKRLISI</sequence>
<dbReference type="Gene3D" id="3.30.2310.20">
    <property type="entry name" value="RelE-like"/>
    <property type="match status" value="1"/>
</dbReference>
<gene>
    <name evidence="2" type="ORF">C3430_24565</name>
</gene>
<dbReference type="EMBL" id="PQLX01000013">
    <property type="protein sequence ID" value="POU61189.1"/>
    <property type="molecule type" value="Genomic_DNA"/>
</dbReference>
<reference evidence="2 3" key="1">
    <citation type="submission" date="2018-01" db="EMBL/GenBank/DDBJ databases">
        <title>Complete genome sequences of 14 Citrobacter spp. isolated from plant in Canada.</title>
        <authorList>
            <person name="Bhandare S.G."/>
            <person name="Colavecchio A."/>
            <person name="Jeukens J."/>
            <person name="Emond-Rheault J.-G."/>
            <person name="Freschi L."/>
            <person name="Hamel J."/>
            <person name="Kukavica-Ibrulj I."/>
            <person name="Levesque R."/>
            <person name="Goodridge L."/>
        </authorList>
    </citation>
    <scope>NUCLEOTIDE SEQUENCE [LARGE SCALE GENOMIC DNA]</scope>
    <source>
        <strain evidence="2 3">S1285</strain>
    </source>
</reference>
<keyword evidence="1" id="KW-1277">Toxin-antitoxin system</keyword>
<dbReference type="InterPro" id="IPR035093">
    <property type="entry name" value="RelE/ParE_toxin_dom_sf"/>
</dbReference>